<keyword evidence="1 2" id="KW-0408">Iron</keyword>
<evidence type="ECO:0000313" key="3">
    <source>
        <dbReference type="EMBL" id="GEJ56396.1"/>
    </source>
</evidence>
<dbReference type="InterPro" id="IPR007457">
    <property type="entry name" value="Fe_traffick_prot_YggX"/>
</dbReference>
<name>A0A7I9VJ01_9BACT</name>
<dbReference type="PANTHER" id="PTHR36965:SF1">
    <property type="entry name" value="FE(2+)-TRAFFICKING PROTEIN-RELATED"/>
    <property type="match status" value="1"/>
</dbReference>
<evidence type="ECO:0000313" key="4">
    <source>
        <dbReference type="Proteomes" id="UP000503640"/>
    </source>
</evidence>
<dbReference type="PANTHER" id="PTHR36965">
    <property type="entry name" value="FE(2+)-TRAFFICKING PROTEIN-RELATED"/>
    <property type="match status" value="1"/>
</dbReference>
<accession>A0A7I9VJ01</accession>
<dbReference type="NCBIfam" id="NF003817">
    <property type="entry name" value="PRK05408.1"/>
    <property type="match status" value="1"/>
</dbReference>
<dbReference type="Proteomes" id="UP000503640">
    <property type="component" value="Unassembled WGS sequence"/>
</dbReference>
<dbReference type="Gene3D" id="1.10.3880.10">
    <property type="entry name" value="Fe(II) trafficking protein YggX"/>
    <property type="match status" value="1"/>
</dbReference>
<protein>
    <recommendedName>
        <fullName evidence="2">Probable Fe(2+)-trafficking protein</fullName>
    </recommendedName>
</protein>
<keyword evidence="4" id="KW-1185">Reference proteome</keyword>
<sequence length="92" mass="10797">MARMVMCKKLSKELPGLAFKPFNNELGQRIYENISQDAWKMWLEHFKMIMNEYRLSPADPRTNEILFQQAEQFFFGEGAQLPPDYQPPPSKG</sequence>
<dbReference type="AlphaFoldDB" id="A0A7I9VJ01"/>
<comment type="similarity">
    <text evidence="2">Belongs to the Fe(2+)-trafficking protein family.</text>
</comment>
<gene>
    <name evidence="3" type="ORF">AMYX_11370</name>
</gene>
<evidence type="ECO:0000256" key="2">
    <source>
        <dbReference type="HAMAP-Rule" id="MF_00686"/>
    </source>
</evidence>
<dbReference type="PIRSF" id="PIRSF029827">
    <property type="entry name" value="Fe_traffic_YggX"/>
    <property type="match status" value="1"/>
</dbReference>
<dbReference type="GO" id="GO:0005829">
    <property type="term" value="C:cytosol"/>
    <property type="evidence" value="ECO:0007669"/>
    <property type="project" value="TreeGrafter"/>
</dbReference>
<comment type="function">
    <text evidence="2">Could be a mediator in iron transactions between iron acquisition and iron-requiring processes, such as synthesis and/or repair of Fe-S clusters in biosynthetic enzymes.</text>
</comment>
<dbReference type="SUPFAM" id="SSF111148">
    <property type="entry name" value="YggX-like"/>
    <property type="match status" value="1"/>
</dbReference>
<dbReference type="EMBL" id="BJTG01000002">
    <property type="protein sequence ID" value="GEJ56396.1"/>
    <property type="molecule type" value="Genomic_DNA"/>
</dbReference>
<dbReference type="Pfam" id="PF04362">
    <property type="entry name" value="Iron_traffic"/>
    <property type="match status" value="1"/>
</dbReference>
<evidence type="ECO:0000256" key="1">
    <source>
        <dbReference type="ARBA" id="ARBA00023004"/>
    </source>
</evidence>
<dbReference type="InterPro" id="IPR036766">
    <property type="entry name" value="Fe_traffick_prot_YggX_sf"/>
</dbReference>
<dbReference type="GO" id="GO:0005506">
    <property type="term" value="F:iron ion binding"/>
    <property type="evidence" value="ECO:0007669"/>
    <property type="project" value="UniProtKB-UniRule"/>
</dbReference>
<proteinExistence type="inferred from homology"/>
<dbReference type="RefSeq" id="WP_176063832.1">
    <property type="nucleotide sequence ID" value="NZ_BJTG01000002.1"/>
</dbReference>
<comment type="caution">
    <text evidence="3">The sequence shown here is derived from an EMBL/GenBank/DDBJ whole genome shotgun (WGS) entry which is preliminary data.</text>
</comment>
<dbReference type="GO" id="GO:0034599">
    <property type="term" value="P:cellular response to oxidative stress"/>
    <property type="evidence" value="ECO:0007669"/>
    <property type="project" value="TreeGrafter"/>
</dbReference>
<dbReference type="HAMAP" id="MF_00686">
    <property type="entry name" value="Fe_traffic_YggX"/>
    <property type="match status" value="1"/>
</dbReference>
<reference evidence="4" key="1">
    <citation type="journal article" date="2020" name="Appl. Environ. Microbiol.">
        <title>Diazotrophic Anaeromyxobacter Isolates from Soils.</title>
        <authorList>
            <person name="Masuda Y."/>
            <person name="Yamanaka H."/>
            <person name="Xu Z.X."/>
            <person name="Shiratori Y."/>
            <person name="Aono T."/>
            <person name="Amachi S."/>
            <person name="Senoo K."/>
            <person name="Itoh H."/>
        </authorList>
    </citation>
    <scope>NUCLEOTIDE SEQUENCE [LARGE SCALE GENOMIC DNA]</scope>
    <source>
        <strain evidence="4">R267</strain>
    </source>
</reference>
<organism evidence="3 4">
    <name type="scientific">Anaeromyxobacter diazotrophicus</name>
    <dbReference type="NCBI Taxonomy" id="2590199"/>
    <lineage>
        <taxon>Bacteria</taxon>
        <taxon>Pseudomonadati</taxon>
        <taxon>Myxococcota</taxon>
        <taxon>Myxococcia</taxon>
        <taxon>Myxococcales</taxon>
        <taxon>Cystobacterineae</taxon>
        <taxon>Anaeromyxobacteraceae</taxon>
        <taxon>Anaeromyxobacter</taxon>
    </lineage>
</organism>